<sequence>MKYCVQTLRLSRDQLMLALSCINVLQSFEETLSFNLPDFQVTTFFFVQDENRFLWFAVAVNSSDILLYQLVNNQAQLIRTYSQPNGKRIIVHNYNTGTLIVVQKDFEGIVILCLSKDENGTYELHFKQEIEILEVMYTHIWLEMNQLYLGIASETKISIFVWLGENFDKIDTLFYGARKLVPFQSKSFMHIVVIGSFTKILRFSVRSNKFVEIQKLHYANDVSSFYFKEGHFEERFLVLAGNESTILYKEMYGRFVPFQKIAPTRQILSLTMGNTVILFLVEQNTVGIYQYNGWRFLRLRTKLSNFRQIRSIRSYDEDMLVIQNQAGEWKYLNPTWMVKKTWKSLLDETATWCSETKQQASQRTLKKLPDLKSPVISNAHIDQLRMQNINGQNAEELVQLTERYKSINAKLNLTNNLLTQRTKDAEKSKHIVLQGKKLTIKCKTNCHIHRIITDGGIKPKYVKSKPNEVLQLAKLKVKTLHDWRCPVPNFKIDDIFVKKSINGILMRDLQERALKISGDQVITGNHVFVNLRATDILIPLDIATRSIEQTVYMKEARVKDLYLTENEFFLPLNGPTTVMHGSITVTKIRLTGLVKISGKITGRGIERLKSLKEIFTPLVLSGDRFLQNVTFTNFVKAKDIVRSHGLSMKEILENTIPLDSNVSVHLILSSNKTQWSNVTMWDFVTTNFVTKNSAETIVISGTKYTNNSVILSSAAYQNLPIPKLTIPLCAKEVISPEIRTSSMKMGDIFVKNLNVSHVLGAQNLSTTIFDSVSDLHSIDFTAKLFTGQVFVENLSASKIKGINLKMNEWTGESHIKGPVNLKKLVVNNLETPAYFNLSLPRRVKNVIIKGDSDIGKINDINIQSFMENVLNVDDLISLGHVTFARGFTSSNIYASRSTLKLPHLDTNLNLGSKQISTTLSTDAINVPQTFYVASNAPSTFIIEGSARFLKEPVIENIKDVNLKQLSENLWMANQDTTLYGNNIYFKNITLTGDIILKHSNNSLNLNMWEDMKCKFLSKTETQHITIASSFKNVEVPSINAENNSILQSSDLNLNNLLTNSLMKNTTQTVDAAWRFEELYINNMIWDGKFNGIDLNTDIVRRDTKRNVVTGKKIILSLTTKNLQALNMNFSNFTKYAVTKKCQKLLVIKGQKTFTNITLNNLSVKGTIMGRNIEDALLKSGNQTLFGTKKIQGQFNATSLVIGGTVNEINLTELINNQIKKRKAVQTIESKMDFRNEIEIFGNITIRGLYEGINLTNITKNKIDTVFDRMTEVMTLTEDITTALQNRAIYVNKFEVVDKNVLQIVSNISNTENMNLNSTCLCESENTSSICNDTELLYAIAGTNASAFVTKKFILLDDTMFLVLVSKDFVSIYSHTDEQFYQVAGLYVPDIFEVFVESIDYSLWIFLRLFEEILILRYHTWNELNQYVLPGSSSFVISKTPNGQHLLIRSDGMWNLGGLFHPEHIFKMSLEGQIKTFIFGTDYYVKATTENSTTVLKARYVGN</sequence>
<name>F4X875_ACREC</name>
<evidence type="ECO:0000313" key="1">
    <source>
        <dbReference type="EMBL" id="EGI57206.1"/>
    </source>
</evidence>
<keyword evidence="2" id="KW-1185">Reference proteome</keyword>
<proteinExistence type="predicted"/>
<gene>
    <name evidence="1" type="ORF">G5I_14676</name>
</gene>
<evidence type="ECO:0000313" key="2">
    <source>
        <dbReference type="Proteomes" id="UP000007755"/>
    </source>
</evidence>
<accession>F4X875</accession>
<dbReference type="Proteomes" id="UP000007755">
    <property type="component" value="Unassembled WGS sequence"/>
</dbReference>
<dbReference type="OrthoDB" id="188713at2759"/>
<dbReference type="EMBL" id="GL888932">
    <property type="protein sequence ID" value="EGI57206.1"/>
    <property type="molecule type" value="Genomic_DNA"/>
</dbReference>
<protein>
    <submittedName>
        <fullName evidence="1">Uncharacterized protein</fullName>
    </submittedName>
</protein>
<dbReference type="InParanoid" id="F4X875"/>
<reference evidence="1" key="1">
    <citation type="submission" date="2011-02" db="EMBL/GenBank/DDBJ databases">
        <title>The genome of the leaf-cutting ant Acromyrmex echinatior suggests key adaptations to social evolution and fungus farming.</title>
        <authorList>
            <person name="Nygaard S."/>
            <person name="Zhang G."/>
        </authorList>
    </citation>
    <scope>NUCLEOTIDE SEQUENCE</scope>
</reference>
<dbReference type="InterPro" id="IPR036322">
    <property type="entry name" value="WD40_repeat_dom_sf"/>
</dbReference>
<dbReference type="SUPFAM" id="SSF50978">
    <property type="entry name" value="WD40 repeat-like"/>
    <property type="match status" value="1"/>
</dbReference>
<organism evidence="2">
    <name type="scientific">Acromyrmex echinatior</name>
    <name type="common">Panamanian leafcutter ant</name>
    <name type="synonym">Acromyrmex octospinosus echinatior</name>
    <dbReference type="NCBI Taxonomy" id="103372"/>
    <lineage>
        <taxon>Eukaryota</taxon>
        <taxon>Metazoa</taxon>
        <taxon>Ecdysozoa</taxon>
        <taxon>Arthropoda</taxon>
        <taxon>Hexapoda</taxon>
        <taxon>Insecta</taxon>
        <taxon>Pterygota</taxon>
        <taxon>Neoptera</taxon>
        <taxon>Endopterygota</taxon>
        <taxon>Hymenoptera</taxon>
        <taxon>Apocrita</taxon>
        <taxon>Aculeata</taxon>
        <taxon>Formicoidea</taxon>
        <taxon>Formicidae</taxon>
        <taxon>Myrmicinae</taxon>
        <taxon>Acromyrmex</taxon>
    </lineage>
</organism>
<dbReference type="eggNOG" id="ENOG502SB0P">
    <property type="taxonomic scope" value="Eukaryota"/>
</dbReference>